<accession>A0A845B815</accession>
<evidence type="ECO:0000313" key="3">
    <source>
        <dbReference type="Proteomes" id="UP000460715"/>
    </source>
</evidence>
<evidence type="ECO:0000313" key="2">
    <source>
        <dbReference type="EMBL" id="MXP62214.1"/>
    </source>
</evidence>
<name>A0A845B815_9PROT</name>
<dbReference type="InterPro" id="IPR044016">
    <property type="entry name" value="Big_13"/>
</dbReference>
<proteinExistence type="predicted"/>
<dbReference type="Gene3D" id="2.150.10.10">
    <property type="entry name" value="Serralysin-like metalloprotease, C-terminal"/>
    <property type="match status" value="1"/>
</dbReference>
<dbReference type="Proteomes" id="UP000460715">
    <property type="component" value="Unassembled WGS sequence"/>
</dbReference>
<dbReference type="OrthoDB" id="7220105at2"/>
<dbReference type="AlphaFoldDB" id="A0A845B815"/>
<dbReference type="EMBL" id="SNVJ01000002">
    <property type="protein sequence ID" value="MXP62214.1"/>
    <property type="molecule type" value="Genomic_DNA"/>
</dbReference>
<dbReference type="Gene3D" id="2.60.40.10">
    <property type="entry name" value="Immunoglobulins"/>
    <property type="match status" value="1"/>
</dbReference>
<dbReference type="Pfam" id="PF19077">
    <property type="entry name" value="Big_13"/>
    <property type="match status" value="1"/>
</dbReference>
<keyword evidence="3" id="KW-1185">Reference proteome</keyword>
<evidence type="ECO:0000259" key="1">
    <source>
        <dbReference type="Pfam" id="PF19077"/>
    </source>
</evidence>
<dbReference type="InterPro" id="IPR001343">
    <property type="entry name" value="Hemolysn_Ca-bd"/>
</dbReference>
<feature type="domain" description="Bacterial Ig-like" evidence="1">
    <location>
        <begin position="293"/>
        <end position="385"/>
    </location>
</feature>
<dbReference type="RefSeq" id="WP_160935338.1">
    <property type="nucleotide sequence ID" value="NZ_SNVJ01000002.1"/>
</dbReference>
<dbReference type="Pfam" id="PF00353">
    <property type="entry name" value="HemolysinCabind"/>
    <property type="match status" value="1"/>
</dbReference>
<organism evidence="2 3">
    <name type="scientific">Teichococcus coralli</name>
    <dbReference type="NCBI Taxonomy" id="2545983"/>
    <lineage>
        <taxon>Bacteria</taxon>
        <taxon>Pseudomonadati</taxon>
        <taxon>Pseudomonadota</taxon>
        <taxon>Alphaproteobacteria</taxon>
        <taxon>Acetobacterales</taxon>
        <taxon>Roseomonadaceae</taxon>
        <taxon>Roseomonas</taxon>
    </lineage>
</organism>
<sequence>MTASPPPTSLTLESWDNASLTGDYASYANLTLTGNGWRTATGNAYDNTITGNSSPNTLDGGAGDDTLIGGGALQHAAGHVIPRGDTFIIRAGEGNDTILDFTPGVDGGDVISLPGFDFRSFTQVMATATQAAGGGVLFHLSPSQTLTVHGSVTDANGARDLLVGDFVAAGADFDYTAAITDITLQPDGQGGTRAVLTGTAEANAKVLIKDLATQDPHDPNIAVDPQVQADATGVWHFTTGPLTGGVHSFAATSIQSAFSDIAQEWHYFEFSTSAPRQVTVSAGNPGDITPPEAPTLLLDAASDTGQAGDGITGDTTPTLVGTAEAGSTVRVYDTDGTTLLGTVTAADGAWSLTTGALSGGLHHLIATATDAANNVSAAAALDLTINLPRNSADFPAAGFDRAFYLAHNPDIAQAGIDPLQHYEQHGWREGRDPNALFHTAYYLNQNPDVAAGGIEPLQHYEQHGWREGRDPSASFSAGKYLAANPDVAASGMEPLTHYLLIGEAQGRATFAATPHATGPQDPLVDNSFYFTAYPDIAQGGLDPSEHFAAHGWREGRNPSVWFDTAFYLAHNLDIAQAGIDPLQHYEQHGWREGRDPNALFHVAYYLNQNPDVAAGGIEPLQHYEQHGWHEGRDPSANFSAGKYLAANPDVAASGMEPLTHYLLIGEAQGRATFAATPHATGPQDPLVDNNFYFTAYPDIAQGGLDPSEHFAAHGWREGRNPNAFFDTAFYLTHYPDIARGGINPLQHYEEAGWKEGRDPSANFSTSGYLAAHPEVAAEGINPLQHFLQASMAGHGDLSFG</sequence>
<gene>
    <name evidence="2" type="ORF">E0493_02455</name>
</gene>
<comment type="caution">
    <text evidence="2">The sequence shown here is derived from an EMBL/GenBank/DDBJ whole genome shotgun (WGS) entry which is preliminary data.</text>
</comment>
<reference evidence="2 3" key="1">
    <citation type="submission" date="2019-03" db="EMBL/GenBank/DDBJ databases">
        <title>Roseomonas sp. a novel Roseomonas species isolated from Sea whip Gorgonian.</title>
        <authorList>
            <person name="Li F."/>
            <person name="Pan X."/>
            <person name="Huang S."/>
            <person name="Li Z."/>
            <person name="Meng B."/>
        </authorList>
    </citation>
    <scope>NUCLEOTIDE SEQUENCE [LARGE SCALE GENOMIC DNA]</scope>
    <source>
        <strain evidence="2 3">M0104</strain>
    </source>
</reference>
<dbReference type="InterPro" id="IPR013783">
    <property type="entry name" value="Ig-like_fold"/>
</dbReference>
<dbReference type="GO" id="GO:0005509">
    <property type="term" value="F:calcium ion binding"/>
    <property type="evidence" value="ECO:0007669"/>
    <property type="project" value="InterPro"/>
</dbReference>
<dbReference type="SUPFAM" id="SSF51120">
    <property type="entry name" value="beta-Roll"/>
    <property type="match status" value="1"/>
</dbReference>
<dbReference type="InterPro" id="IPR011049">
    <property type="entry name" value="Serralysin-like_metalloprot_C"/>
</dbReference>
<protein>
    <submittedName>
        <fullName evidence="2">Calcium-binding protein</fullName>
    </submittedName>
</protein>